<evidence type="ECO:0000259" key="16">
    <source>
        <dbReference type="PROSITE" id="PS51726"/>
    </source>
</evidence>
<evidence type="ECO:0000256" key="4">
    <source>
        <dbReference type="ARBA" id="ARBA00022679"/>
    </source>
</evidence>
<dbReference type="GO" id="GO:0003682">
    <property type="term" value="F:chromatin binding"/>
    <property type="evidence" value="ECO:0007669"/>
    <property type="project" value="TreeGrafter"/>
</dbReference>
<dbReference type="InterPro" id="IPR050603">
    <property type="entry name" value="MYST_HAT"/>
</dbReference>
<dbReference type="AlphaFoldDB" id="A0AAD1UC05"/>
<evidence type="ECO:0000256" key="5">
    <source>
        <dbReference type="ARBA" id="ARBA00022723"/>
    </source>
</evidence>
<dbReference type="Pfam" id="PF01853">
    <property type="entry name" value="MOZ_SAS"/>
    <property type="match status" value="1"/>
</dbReference>
<dbReference type="InterPro" id="IPR040706">
    <property type="entry name" value="Zf-MYST"/>
</dbReference>
<keyword evidence="9" id="KW-0007">Acetylation</keyword>
<evidence type="ECO:0000313" key="18">
    <source>
        <dbReference type="Proteomes" id="UP001295684"/>
    </source>
</evidence>
<comment type="subcellular location">
    <subcellularLocation>
        <location evidence="1 14">Nucleus</location>
    </subcellularLocation>
</comment>
<dbReference type="InterPro" id="IPR000953">
    <property type="entry name" value="Chromo/chromo_shadow_dom"/>
</dbReference>
<dbReference type="PANTHER" id="PTHR10615:SF161">
    <property type="entry name" value="HISTONE ACETYLTRANSFERASE KAT7"/>
    <property type="match status" value="1"/>
</dbReference>
<dbReference type="FunFam" id="3.30.60.60:FF:000001">
    <property type="entry name" value="Histone acetyltransferase"/>
    <property type="match status" value="1"/>
</dbReference>
<comment type="similarity">
    <text evidence="2 14">Belongs to the MYST (SAS/MOZ) family.</text>
</comment>
<keyword evidence="10" id="KW-0805">Transcription regulation</keyword>
<dbReference type="GO" id="GO:0000785">
    <property type="term" value="C:chromatin"/>
    <property type="evidence" value="ECO:0007669"/>
    <property type="project" value="TreeGrafter"/>
</dbReference>
<dbReference type="InterPro" id="IPR025995">
    <property type="entry name" value="Tudor-knot"/>
</dbReference>
<keyword evidence="7" id="KW-0862">Zinc</keyword>
<dbReference type="InterPro" id="IPR002717">
    <property type="entry name" value="HAT_MYST-type"/>
</dbReference>
<comment type="catalytic activity">
    <reaction evidence="14">
        <text>L-lysyl-[protein] + acetyl-CoA = N(6)-acetyl-L-lysyl-[protein] + CoA + H(+)</text>
        <dbReference type="Rhea" id="RHEA:45948"/>
        <dbReference type="Rhea" id="RHEA-COMP:9752"/>
        <dbReference type="Rhea" id="RHEA-COMP:10731"/>
        <dbReference type="ChEBI" id="CHEBI:15378"/>
        <dbReference type="ChEBI" id="CHEBI:29969"/>
        <dbReference type="ChEBI" id="CHEBI:57287"/>
        <dbReference type="ChEBI" id="CHEBI:57288"/>
        <dbReference type="ChEBI" id="CHEBI:61930"/>
        <dbReference type="EC" id="2.3.1.48"/>
    </reaction>
</comment>
<evidence type="ECO:0000256" key="7">
    <source>
        <dbReference type="ARBA" id="ARBA00022833"/>
    </source>
</evidence>
<dbReference type="Gene3D" id="3.30.60.60">
    <property type="entry name" value="N-acetyl transferase-like"/>
    <property type="match status" value="1"/>
</dbReference>
<dbReference type="GO" id="GO:0005634">
    <property type="term" value="C:nucleus"/>
    <property type="evidence" value="ECO:0007669"/>
    <property type="project" value="UniProtKB-SubCell"/>
</dbReference>
<protein>
    <recommendedName>
        <fullName evidence="3 14">Histone acetyltransferase</fullName>
        <ecNumber evidence="3 14">2.3.1.48</ecNumber>
    </recommendedName>
</protein>
<keyword evidence="8" id="KW-0156">Chromatin regulator</keyword>
<keyword evidence="12 14" id="KW-0539">Nucleus</keyword>
<name>A0AAD1UC05_EUPCR</name>
<dbReference type="GO" id="GO:0003712">
    <property type="term" value="F:transcription coregulator activity"/>
    <property type="evidence" value="ECO:0007669"/>
    <property type="project" value="TreeGrafter"/>
</dbReference>
<evidence type="ECO:0000256" key="10">
    <source>
        <dbReference type="ARBA" id="ARBA00023015"/>
    </source>
</evidence>
<dbReference type="Gene3D" id="1.10.10.10">
    <property type="entry name" value="Winged helix-like DNA-binding domain superfamily/Winged helix DNA-binding domain"/>
    <property type="match status" value="1"/>
</dbReference>
<sequence>MSKKGKGKENLDRTMAQGGSSGSSLFKFSKEVENRLDAYKEDTLVFAPLKSGVYQVAKIIACRIIEPTPANEALAEGQDLEYYVHFEGYNRRIDKWVLHKDLVRDDKKMTEELGKRKVMEEEEKNEGAGFLENDEDAGMDEKQVTMHEQATKIKTIEWVQIGKFKCETWYFSPYPEQYHHIDCLFICHYCLSFFSCKEDMERHSSKCDIRHPPGDEIYRDEKVAVFEVDGQREPIYCENLCYLSKLFLDHKNLGYEVGPFLFYCMCEYDDEGYQIGGYFSKEKDFSKNWDVETIGQEKMEKERNYNNLSCILVFPFHQRKGYGKFLISFSYELGILEGRQGTPETPLSDLGHRTYISWWSHRLLSFLKQYQGDEISVQLLSQKTGILQTDIINLFESFKILRYHQGDHYFVVTDEFIETLIKRAGHPGHPVATENIHWTGYEWYN</sequence>
<evidence type="ECO:0000256" key="14">
    <source>
        <dbReference type="RuleBase" id="RU361211"/>
    </source>
</evidence>
<dbReference type="Gene3D" id="3.40.630.30">
    <property type="match status" value="1"/>
</dbReference>
<dbReference type="PANTHER" id="PTHR10615">
    <property type="entry name" value="HISTONE ACETYLTRANSFERASE"/>
    <property type="match status" value="1"/>
</dbReference>
<evidence type="ECO:0000256" key="6">
    <source>
        <dbReference type="ARBA" id="ARBA00022771"/>
    </source>
</evidence>
<dbReference type="InterPro" id="IPR016197">
    <property type="entry name" value="Chromo-like_dom_sf"/>
</dbReference>
<keyword evidence="5" id="KW-0479">Metal-binding</keyword>
<evidence type="ECO:0000256" key="9">
    <source>
        <dbReference type="ARBA" id="ARBA00022990"/>
    </source>
</evidence>
<evidence type="ECO:0000256" key="13">
    <source>
        <dbReference type="PIRSR" id="PIRSR602717-51"/>
    </source>
</evidence>
<evidence type="ECO:0000256" key="12">
    <source>
        <dbReference type="ARBA" id="ARBA00023242"/>
    </source>
</evidence>
<evidence type="ECO:0000256" key="8">
    <source>
        <dbReference type="ARBA" id="ARBA00022853"/>
    </source>
</evidence>
<keyword evidence="6" id="KW-0863">Zinc-finger</keyword>
<dbReference type="SUPFAM" id="SSF55729">
    <property type="entry name" value="Acyl-CoA N-acyltransferases (Nat)"/>
    <property type="match status" value="1"/>
</dbReference>
<proteinExistence type="inferred from homology"/>
<dbReference type="SMART" id="SM00298">
    <property type="entry name" value="CHROMO"/>
    <property type="match status" value="1"/>
</dbReference>
<keyword evidence="11" id="KW-0804">Transcription</keyword>
<comment type="caution">
    <text evidence="17">The sequence shown here is derived from an EMBL/GenBank/DDBJ whole genome shotgun (WGS) entry which is preliminary data.</text>
</comment>
<evidence type="ECO:0000256" key="15">
    <source>
        <dbReference type="SAM" id="MobiDB-lite"/>
    </source>
</evidence>
<dbReference type="SUPFAM" id="SSF54160">
    <property type="entry name" value="Chromo domain-like"/>
    <property type="match status" value="1"/>
</dbReference>
<evidence type="ECO:0000256" key="1">
    <source>
        <dbReference type="ARBA" id="ARBA00004123"/>
    </source>
</evidence>
<accession>A0AAD1UC05</accession>
<gene>
    <name evidence="17" type="ORF">ECRASSUSDP1_LOCUS7669</name>
</gene>
<dbReference type="GO" id="GO:0008270">
    <property type="term" value="F:zinc ion binding"/>
    <property type="evidence" value="ECO:0007669"/>
    <property type="project" value="UniProtKB-KW"/>
</dbReference>
<dbReference type="InterPro" id="IPR036388">
    <property type="entry name" value="WH-like_DNA-bd_sf"/>
</dbReference>
<dbReference type="Proteomes" id="UP001295684">
    <property type="component" value="Unassembled WGS sequence"/>
</dbReference>
<dbReference type="GO" id="GO:0004402">
    <property type="term" value="F:histone acetyltransferase activity"/>
    <property type="evidence" value="ECO:0007669"/>
    <property type="project" value="InterPro"/>
</dbReference>
<dbReference type="Pfam" id="PF17772">
    <property type="entry name" value="zf-MYST"/>
    <property type="match status" value="1"/>
</dbReference>
<evidence type="ECO:0000313" key="17">
    <source>
        <dbReference type="EMBL" id="CAI2366396.1"/>
    </source>
</evidence>
<dbReference type="GO" id="GO:0006357">
    <property type="term" value="P:regulation of transcription by RNA polymerase II"/>
    <property type="evidence" value="ECO:0007669"/>
    <property type="project" value="TreeGrafter"/>
</dbReference>
<dbReference type="PROSITE" id="PS51726">
    <property type="entry name" value="MYST_HAT"/>
    <property type="match status" value="1"/>
</dbReference>
<evidence type="ECO:0000256" key="11">
    <source>
        <dbReference type="ARBA" id="ARBA00023163"/>
    </source>
</evidence>
<feature type="region of interest" description="Disordered" evidence="15">
    <location>
        <begin position="1"/>
        <end position="22"/>
    </location>
</feature>
<dbReference type="EC" id="2.3.1.48" evidence="3 14"/>
<dbReference type="EMBL" id="CAMPGE010007479">
    <property type="protein sequence ID" value="CAI2366396.1"/>
    <property type="molecule type" value="Genomic_DNA"/>
</dbReference>
<organism evidence="17 18">
    <name type="scientific">Euplotes crassus</name>
    <dbReference type="NCBI Taxonomy" id="5936"/>
    <lineage>
        <taxon>Eukaryota</taxon>
        <taxon>Sar</taxon>
        <taxon>Alveolata</taxon>
        <taxon>Ciliophora</taxon>
        <taxon>Intramacronucleata</taxon>
        <taxon>Spirotrichea</taxon>
        <taxon>Hypotrichia</taxon>
        <taxon>Euplotida</taxon>
        <taxon>Euplotidae</taxon>
        <taxon>Moneuplotes</taxon>
    </lineage>
</organism>
<dbReference type="Pfam" id="PF11717">
    <property type="entry name" value="Tudor-knot"/>
    <property type="match status" value="1"/>
</dbReference>
<keyword evidence="4" id="KW-0808">Transferase</keyword>
<reference evidence="17" key="1">
    <citation type="submission" date="2023-07" db="EMBL/GenBank/DDBJ databases">
        <authorList>
            <consortium name="AG Swart"/>
            <person name="Singh M."/>
            <person name="Singh A."/>
            <person name="Seah K."/>
            <person name="Emmerich C."/>
        </authorList>
    </citation>
    <scope>NUCLEOTIDE SEQUENCE</scope>
    <source>
        <strain evidence="17">DP1</strain>
    </source>
</reference>
<feature type="active site" description="Proton donor/acceptor" evidence="13">
    <location>
        <position position="344"/>
    </location>
</feature>
<evidence type="ECO:0000256" key="3">
    <source>
        <dbReference type="ARBA" id="ARBA00013184"/>
    </source>
</evidence>
<dbReference type="Gene3D" id="2.30.30.140">
    <property type="match status" value="1"/>
</dbReference>
<evidence type="ECO:0000256" key="2">
    <source>
        <dbReference type="ARBA" id="ARBA00010107"/>
    </source>
</evidence>
<keyword evidence="18" id="KW-1185">Reference proteome</keyword>
<feature type="domain" description="MYST-type HAT" evidence="16">
    <location>
        <begin position="151"/>
        <end position="440"/>
    </location>
</feature>
<dbReference type="InterPro" id="IPR016181">
    <property type="entry name" value="Acyl_CoA_acyltransferase"/>
</dbReference>